<dbReference type="GO" id="GO:0005524">
    <property type="term" value="F:ATP binding"/>
    <property type="evidence" value="ECO:0007669"/>
    <property type="project" value="UniProtKB-KW"/>
</dbReference>
<dbReference type="EMBL" id="VFML01000002">
    <property type="protein sequence ID" value="TQI94589.1"/>
    <property type="molecule type" value="Genomic_DNA"/>
</dbReference>
<dbReference type="InterPro" id="IPR003593">
    <property type="entry name" value="AAA+_ATPase"/>
</dbReference>
<comment type="similarity">
    <text evidence="1">Belongs to the ABC transporter superfamily.</text>
</comment>
<dbReference type="InterPro" id="IPR027417">
    <property type="entry name" value="P-loop_NTPase"/>
</dbReference>
<dbReference type="PANTHER" id="PTHR43335">
    <property type="entry name" value="ABC TRANSPORTER, ATP-BINDING PROTEIN"/>
    <property type="match status" value="1"/>
</dbReference>
<evidence type="ECO:0000256" key="2">
    <source>
        <dbReference type="ARBA" id="ARBA00022448"/>
    </source>
</evidence>
<dbReference type="Proteomes" id="UP000320876">
    <property type="component" value="Unassembled WGS sequence"/>
</dbReference>
<dbReference type="AlphaFoldDB" id="A0A542CUU4"/>
<proteinExistence type="inferred from homology"/>
<dbReference type="Gene3D" id="3.40.50.300">
    <property type="entry name" value="P-loop containing nucleotide triphosphate hydrolases"/>
    <property type="match status" value="1"/>
</dbReference>
<reference evidence="6 7" key="1">
    <citation type="submission" date="2019-06" db="EMBL/GenBank/DDBJ databases">
        <title>Sequencing the genomes of 1000 actinobacteria strains.</title>
        <authorList>
            <person name="Klenk H.-P."/>
        </authorList>
    </citation>
    <scope>NUCLEOTIDE SEQUENCE [LARGE SCALE GENOMIC DNA]</scope>
    <source>
        <strain evidence="6 7">DSM 45679</strain>
    </source>
</reference>
<keyword evidence="3" id="KW-0547">Nucleotide-binding</keyword>
<accession>A0A542CUU4</accession>
<evidence type="ECO:0000313" key="6">
    <source>
        <dbReference type="EMBL" id="TQI94589.1"/>
    </source>
</evidence>
<protein>
    <submittedName>
        <fullName evidence="6">ABC-type multidrug transport system ATPase subunit</fullName>
    </submittedName>
</protein>
<evidence type="ECO:0000256" key="4">
    <source>
        <dbReference type="ARBA" id="ARBA00022840"/>
    </source>
</evidence>
<dbReference type="PANTHER" id="PTHR43335:SF4">
    <property type="entry name" value="ABC TRANSPORTER, ATP-BINDING PROTEIN"/>
    <property type="match status" value="1"/>
</dbReference>
<evidence type="ECO:0000256" key="1">
    <source>
        <dbReference type="ARBA" id="ARBA00005417"/>
    </source>
</evidence>
<dbReference type="SUPFAM" id="SSF52540">
    <property type="entry name" value="P-loop containing nucleoside triphosphate hydrolases"/>
    <property type="match status" value="1"/>
</dbReference>
<dbReference type="InterPro" id="IPR003439">
    <property type="entry name" value="ABC_transporter-like_ATP-bd"/>
</dbReference>
<keyword evidence="4" id="KW-0067">ATP-binding</keyword>
<dbReference type="SMART" id="SM00382">
    <property type="entry name" value="AAA"/>
    <property type="match status" value="1"/>
</dbReference>
<comment type="caution">
    <text evidence="6">The sequence shown here is derived from an EMBL/GenBank/DDBJ whole genome shotgun (WGS) entry which is preliminary data.</text>
</comment>
<organism evidence="6 7">
    <name type="scientific">Amycolatopsis cihanbeyliensis</name>
    <dbReference type="NCBI Taxonomy" id="1128664"/>
    <lineage>
        <taxon>Bacteria</taxon>
        <taxon>Bacillati</taxon>
        <taxon>Actinomycetota</taxon>
        <taxon>Actinomycetes</taxon>
        <taxon>Pseudonocardiales</taxon>
        <taxon>Pseudonocardiaceae</taxon>
        <taxon>Amycolatopsis</taxon>
    </lineage>
</organism>
<dbReference type="GO" id="GO:0016887">
    <property type="term" value="F:ATP hydrolysis activity"/>
    <property type="evidence" value="ECO:0007669"/>
    <property type="project" value="InterPro"/>
</dbReference>
<keyword evidence="2" id="KW-0813">Transport</keyword>
<dbReference type="OrthoDB" id="6198786at2"/>
<dbReference type="RefSeq" id="WP_142003804.1">
    <property type="nucleotide sequence ID" value="NZ_VFML01000002.1"/>
</dbReference>
<dbReference type="Pfam" id="PF00005">
    <property type="entry name" value="ABC_tran"/>
    <property type="match status" value="1"/>
</dbReference>
<dbReference type="PROSITE" id="PS50893">
    <property type="entry name" value="ABC_TRANSPORTER_2"/>
    <property type="match status" value="1"/>
</dbReference>
<gene>
    <name evidence="6" type="ORF">FB471_6757</name>
</gene>
<name>A0A542CUU4_AMYCI</name>
<evidence type="ECO:0000259" key="5">
    <source>
        <dbReference type="PROSITE" id="PS50893"/>
    </source>
</evidence>
<evidence type="ECO:0000313" key="7">
    <source>
        <dbReference type="Proteomes" id="UP000320876"/>
    </source>
</evidence>
<evidence type="ECO:0000256" key="3">
    <source>
        <dbReference type="ARBA" id="ARBA00022741"/>
    </source>
</evidence>
<feature type="domain" description="ABC transporter" evidence="5">
    <location>
        <begin position="14"/>
        <end position="215"/>
    </location>
</feature>
<sequence>MCRERTHPESDRVLEVRAANKRFGSLAVLEQVSFAVRPGQAVGIVGPNGSGKSTLLRCTVGAETLDSGEVLLDGGRLDESDPGTRAALACLLDDADYFPDLSVLEHLRLYAWAHADPHPESTVDRVLEEVGLSSASDQLPVTLSTGQRHRLGLASCLVRPRRALVLDEPEQRLDASGRRWLARRLAQEKELGHAVIFASHDATLLDALADDLVQIGR</sequence>
<keyword evidence="7" id="KW-1185">Reference proteome</keyword>